<keyword evidence="2" id="KW-1185">Reference proteome</keyword>
<gene>
    <name evidence="1" type="ORF">BDN72DRAFT_735566</name>
</gene>
<sequence>SFQLDLPSRLKQRGIHDSFHSSLLRIHVPNDDRLFPGRLDSQIGDFEDKEYEWSVDRITNHLGTKTDASFEVKWRSGDVTWLAYDKVLDMNILPAYFDTLG</sequence>
<evidence type="ECO:0000313" key="2">
    <source>
        <dbReference type="Proteomes" id="UP000308600"/>
    </source>
</evidence>
<evidence type="ECO:0000313" key="1">
    <source>
        <dbReference type="EMBL" id="TFK66726.1"/>
    </source>
</evidence>
<protein>
    <submittedName>
        <fullName evidence="1">Uncharacterized protein</fullName>
    </submittedName>
</protein>
<feature type="non-terminal residue" evidence="1">
    <location>
        <position position="101"/>
    </location>
</feature>
<name>A0ACD3ALW6_9AGAR</name>
<accession>A0ACD3ALW6</accession>
<reference evidence="1 2" key="1">
    <citation type="journal article" date="2019" name="Nat. Ecol. Evol.">
        <title>Megaphylogeny resolves global patterns of mushroom evolution.</title>
        <authorList>
            <person name="Varga T."/>
            <person name="Krizsan K."/>
            <person name="Foldi C."/>
            <person name="Dima B."/>
            <person name="Sanchez-Garcia M."/>
            <person name="Sanchez-Ramirez S."/>
            <person name="Szollosi G.J."/>
            <person name="Szarkandi J.G."/>
            <person name="Papp V."/>
            <person name="Albert L."/>
            <person name="Andreopoulos W."/>
            <person name="Angelini C."/>
            <person name="Antonin V."/>
            <person name="Barry K.W."/>
            <person name="Bougher N.L."/>
            <person name="Buchanan P."/>
            <person name="Buyck B."/>
            <person name="Bense V."/>
            <person name="Catcheside P."/>
            <person name="Chovatia M."/>
            <person name="Cooper J."/>
            <person name="Damon W."/>
            <person name="Desjardin D."/>
            <person name="Finy P."/>
            <person name="Geml J."/>
            <person name="Haridas S."/>
            <person name="Hughes K."/>
            <person name="Justo A."/>
            <person name="Karasinski D."/>
            <person name="Kautmanova I."/>
            <person name="Kiss B."/>
            <person name="Kocsube S."/>
            <person name="Kotiranta H."/>
            <person name="LaButti K.M."/>
            <person name="Lechner B.E."/>
            <person name="Liimatainen K."/>
            <person name="Lipzen A."/>
            <person name="Lukacs Z."/>
            <person name="Mihaltcheva S."/>
            <person name="Morgado L.N."/>
            <person name="Niskanen T."/>
            <person name="Noordeloos M.E."/>
            <person name="Ohm R.A."/>
            <person name="Ortiz-Santana B."/>
            <person name="Ovrebo C."/>
            <person name="Racz N."/>
            <person name="Riley R."/>
            <person name="Savchenko A."/>
            <person name="Shiryaev A."/>
            <person name="Soop K."/>
            <person name="Spirin V."/>
            <person name="Szebenyi C."/>
            <person name="Tomsovsky M."/>
            <person name="Tulloss R.E."/>
            <person name="Uehling J."/>
            <person name="Grigoriev I.V."/>
            <person name="Vagvolgyi C."/>
            <person name="Papp T."/>
            <person name="Martin F.M."/>
            <person name="Miettinen O."/>
            <person name="Hibbett D.S."/>
            <person name="Nagy L.G."/>
        </authorList>
    </citation>
    <scope>NUCLEOTIDE SEQUENCE [LARGE SCALE GENOMIC DNA]</scope>
    <source>
        <strain evidence="1 2">NL-1719</strain>
    </source>
</reference>
<feature type="non-terminal residue" evidence="1">
    <location>
        <position position="1"/>
    </location>
</feature>
<proteinExistence type="predicted"/>
<dbReference type="Proteomes" id="UP000308600">
    <property type="component" value="Unassembled WGS sequence"/>
</dbReference>
<dbReference type="EMBL" id="ML208395">
    <property type="protein sequence ID" value="TFK66726.1"/>
    <property type="molecule type" value="Genomic_DNA"/>
</dbReference>
<organism evidence="1 2">
    <name type="scientific">Pluteus cervinus</name>
    <dbReference type="NCBI Taxonomy" id="181527"/>
    <lineage>
        <taxon>Eukaryota</taxon>
        <taxon>Fungi</taxon>
        <taxon>Dikarya</taxon>
        <taxon>Basidiomycota</taxon>
        <taxon>Agaricomycotina</taxon>
        <taxon>Agaricomycetes</taxon>
        <taxon>Agaricomycetidae</taxon>
        <taxon>Agaricales</taxon>
        <taxon>Pluteineae</taxon>
        <taxon>Pluteaceae</taxon>
        <taxon>Pluteus</taxon>
    </lineage>
</organism>